<dbReference type="EMBL" id="LWCA01001695">
    <property type="protein sequence ID" value="OAF64654.1"/>
    <property type="molecule type" value="Genomic_DNA"/>
</dbReference>
<comment type="caution">
    <text evidence="2">The sequence shown here is derived from an EMBL/GenBank/DDBJ whole genome shotgun (WGS) entry which is preliminary data.</text>
</comment>
<gene>
    <name evidence="2" type="ORF">A3Q56_07635</name>
</gene>
<feature type="domain" description="Aldehyde dehydrogenase" evidence="1">
    <location>
        <begin position="44"/>
        <end position="114"/>
    </location>
</feature>
<dbReference type="Pfam" id="PF00171">
    <property type="entry name" value="Aldedh"/>
    <property type="match status" value="1"/>
</dbReference>
<organism evidence="2 3">
    <name type="scientific">Intoshia linei</name>
    <dbReference type="NCBI Taxonomy" id="1819745"/>
    <lineage>
        <taxon>Eukaryota</taxon>
        <taxon>Metazoa</taxon>
        <taxon>Spiralia</taxon>
        <taxon>Lophotrochozoa</taxon>
        <taxon>Mesozoa</taxon>
        <taxon>Orthonectida</taxon>
        <taxon>Rhopaluridae</taxon>
        <taxon>Intoshia</taxon>
    </lineage>
</organism>
<dbReference type="SUPFAM" id="SSF53720">
    <property type="entry name" value="ALDH-like"/>
    <property type="match status" value="1"/>
</dbReference>
<dbReference type="InterPro" id="IPR015590">
    <property type="entry name" value="Aldehyde_DH_dom"/>
</dbReference>
<sequence length="116" mass="13396">MLKLLKVYQNTRKFNTIPKPVDYKKFINKQLFINNQFVNSISSNQIYFDTVNPANEQVLSHICQASLEDVNYAVECARNAGVHNSIWKKMGANGRADLMYKLANLMERDRTILAVR</sequence>
<proteinExistence type="predicted"/>
<keyword evidence="3" id="KW-1185">Reference proteome</keyword>
<dbReference type="Proteomes" id="UP000078046">
    <property type="component" value="Unassembled WGS sequence"/>
</dbReference>
<dbReference type="AlphaFoldDB" id="A0A177ATU5"/>
<reference evidence="2 3" key="1">
    <citation type="submission" date="2016-04" db="EMBL/GenBank/DDBJ databases">
        <title>The genome of Intoshia linei affirms orthonectids as highly simplified spiralians.</title>
        <authorList>
            <person name="Mikhailov K.V."/>
            <person name="Slusarev G.S."/>
            <person name="Nikitin M.A."/>
            <person name="Logacheva M.D."/>
            <person name="Penin A."/>
            <person name="Aleoshin V."/>
            <person name="Panchin Y.V."/>
        </authorList>
    </citation>
    <scope>NUCLEOTIDE SEQUENCE [LARGE SCALE GENOMIC DNA]</scope>
    <source>
        <strain evidence="2">Intl2013</strain>
        <tissue evidence="2">Whole animal</tissue>
    </source>
</reference>
<dbReference type="Gene3D" id="3.40.605.10">
    <property type="entry name" value="Aldehyde Dehydrogenase, Chain A, domain 1"/>
    <property type="match status" value="1"/>
</dbReference>
<dbReference type="InterPro" id="IPR016161">
    <property type="entry name" value="Ald_DH/histidinol_DH"/>
</dbReference>
<evidence type="ECO:0000313" key="3">
    <source>
        <dbReference type="Proteomes" id="UP000078046"/>
    </source>
</evidence>
<dbReference type="OrthoDB" id="310895at2759"/>
<dbReference type="GO" id="GO:0016491">
    <property type="term" value="F:oxidoreductase activity"/>
    <property type="evidence" value="ECO:0007669"/>
    <property type="project" value="InterPro"/>
</dbReference>
<evidence type="ECO:0000313" key="2">
    <source>
        <dbReference type="EMBL" id="OAF64654.1"/>
    </source>
</evidence>
<evidence type="ECO:0000259" key="1">
    <source>
        <dbReference type="Pfam" id="PF00171"/>
    </source>
</evidence>
<dbReference type="PANTHER" id="PTHR11699">
    <property type="entry name" value="ALDEHYDE DEHYDROGENASE-RELATED"/>
    <property type="match status" value="1"/>
</dbReference>
<dbReference type="InterPro" id="IPR016162">
    <property type="entry name" value="Ald_DH_N"/>
</dbReference>
<name>A0A177ATU5_9BILA</name>
<accession>A0A177ATU5</accession>
<protein>
    <recommendedName>
        <fullName evidence="1">Aldehyde dehydrogenase domain-containing protein</fullName>
    </recommendedName>
</protein>